<dbReference type="EMBL" id="JAVDWR010000001">
    <property type="protein sequence ID" value="MDR7119292.1"/>
    <property type="molecule type" value="Genomic_DNA"/>
</dbReference>
<protein>
    <submittedName>
        <fullName evidence="1">Capsular polysaccharide export protein</fullName>
    </submittedName>
</protein>
<evidence type="ECO:0000313" key="1">
    <source>
        <dbReference type="EMBL" id="MDR7119292.1"/>
    </source>
</evidence>
<dbReference type="CDD" id="cd16439">
    <property type="entry name" value="beta_Kdo_transferase_KpsC_2"/>
    <property type="match status" value="1"/>
</dbReference>
<reference evidence="1 2" key="1">
    <citation type="submission" date="2023-07" db="EMBL/GenBank/DDBJ databases">
        <title>Sorghum-associated microbial communities from plants grown in Nebraska, USA.</title>
        <authorList>
            <person name="Schachtman D."/>
        </authorList>
    </citation>
    <scope>NUCLEOTIDE SEQUENCE [LARGE SCALE GENOMIC DNA]</scope>
    <source>
        <strain evidence="1 2">4138</strain>
    </source>
</reference>
<dbReference type="Pfam" id="PF05159">
    <property type="entry name" value="Capsule_synth"/>
    <property type="match status" value="2"/>
</dbReference>
<dbReference type="InterPro" id="IPR007833">
    <property type="entry name" value="Capsule_polysaccharide_synth"/>
</dbReference>
<dbReference type="Proteomes" id="UP001257909">
    <property type="component" value="Unassembled WGS sequence"/>
</dbReference>
<dbReference type="RefSeq" id="WP_310273703.1">
    <property type="nucleotide sequence ID" value="NZ_JAVDWR010000001.1"/>
</dbReference>
<comment type="caution">
    <text evidence="1">The sequence shown here is derived from an EMBL/GenBank/DDBJ whole genome shotgun (WGS) entry which is preliminary data.</text>
</comment>
<organism evidence="1 2">
    <name type="scientific">Rheinheimera soli</name>
    <dbReference type="NCBI Taxonomy" id="443616"/>
    <lineage>
        <taxon>Bacteria</taxon>
        <taxon>Pseudomonadati</taxon>
        <taxon>Pseudomonadota</taxon>
        <taxon>Gammaproteobacteria</taxon>
        <taxon>Chromatiales</taxon>
        <taxon>Chromatiaceae</taxon>
        <taxon>Rheinheimera</taxon>
    </lineage>
</organism>
<keyword evidence="2" id="KW-1185">Reference proteome</keyword>
<gene>
    <name evidence="1" type="ORF">J2W69_000207</name>
</gene>
<sequence>MSVKTALVYAPPKGGKEPVLIHSSQELKDCSFVQLTEQQYDKALEFVSLWQQTLVSRYNRWHQMPELPDAYILVVLQNALAESVQHAMLQHALQQAAQLSVSKVLLCHEQHQTLVLPSSAQQLIAGSDTIQLSLCSENWHHAALLAKAKAVVCADSWLGFEALLWHKQVYSFLPSFFSALTQRCYLQQNTSVSSPDRLPQLEQWVWQLFFQSAERINFEVKLPQADQNIHSALIWLQLQRHTRQRFTETIYAIGFNHHWRHILKNFLQGSKLQFVKAPQQVPPYSQAVIWGRRDINKTLDPTVNLLRLEDGFLRSVGLGIQFSQPLSWVADTQGLYFDSTGPSDLETLLNEHPLGIELQQRAELLIQQLVNQGISKYNTGKRQWQKPATAKKIILVAGQVESDASIAYGAPAVKTNLGLLQAVRETNPDAYLIYKPHPDVVAGARASGANEQLSVRYCDLVLTDVNITSVIANVDEVHVLTSLSGFEALMRGKTVHCYGLPFYAGWGLTTDHCVCIRRTRKLLLSQLVAATLLLYPLYISRYSGYYCTAEQTLAQLAEWRAEGVSWRQKTGVLLRAMINRIVGAK</sequence>
<proteinExistence type="predicted"/>
<evidence type="ECO:0000313" key="2">
    <source>
        <dbReference type="Proteomes" id="UP001257909"/>
    </source>
</evidence>
<name>A0ABU1VUD2_9GAMM</name>
<accession>A0ABU1VUD2</accession>